<evidence type="ECO:0000313" key="1">
    <source>
        <dbReference type="EMBL" id="GME78387.1"/>
    </source>
</evidence>
<evidence type="ECO:0000313" key="2">
    <source>
        <dbReference type="Proteomes" id="UP001165064"/>
    </source>
</evidence>
<reference evidence="1" key="1">
    <citation type="submission" date="2023-04" db="EMBL/GenBank/DDBJ databases">
        <title>Ambrosiozyma monospora NBRC 10751.</title>
        <authorList>
            <person name="Ichikawa N."/>
            <person name="Sato H."/>
            <person name="Tonouchi N."/>
        </authorList>
    </citation>
    <scope>NUCLEOTIDE SEQUENCE</scope>
    <source>
        <strain evidence="1">NBRC 10751</strain>
    </source>
</reference>
<proteinExistence type="predicted"/>
<dbReference type="Proteomes" id="UP001165064">
    <property type="component" value="Unassembled WGS sequence"/>
</dbReference>
<accession>A0ACB5T0J4</accession>
<dbReference type="EMBL" id="BSXS01002175">
    <property type="protein sequence ID" value="GME78387.1"/>
    <property type="molecule type" value="Genomic_DNA"/>
</dbReference>
<comment type="caution">
    <text evidence="1">The sequence shown here is derived from an EMBL/GenBank/DDBJ whole genome shotgun (WGS) entry which is preliminary data.</text>
</comment>
<name>A0ACB5T0J4_AMBMO</name>
<sequence length="109" mass="12051">MPISTTGGMSLYPINSNDILSRTLVCDAAENFIQDLSTKFGLIGEDEFDPISFEIAEKVSTDLDSRSYFKVDAFPGMDGSEEDQEKMMLELSKHDNGTIKFTKPKTTGV</sequence>
<keyword evidence="2" id="KW-1185">Reference proteome</keyword>
<organism evidence="1 2">
    <name type="scientific">Ambrosiozyma monospora</name>
    <name type="common">Yeast</name>
    <name type="synonym">Endomycopsis monosporus</name>
    <dbReference type="NCBI Taxonomy" id="43982"/>
    <lineage>
        <taxon>Eukaryota</taxon>
        <taxon>Fungi</taxon>
        <taxon>Dikarya</taxon>
        <taxon>Ascomycota</taxon>
        <taxon>Saccharomycotina</taxon>
        <taxon>Pichiomycetes</taxon>
        <taxon>Pichiales</taxon>
        <taxon>Pichiaceae</taxon>
        <taxon>Ambrosiozyma</taxon>
    </lineage>
</organism>
<gene>
    <name evidence="1" type="ORF">Amon02_000342100</name>
</gene>
<protein>
    <submittedName>
        <fullName evidence="1">Unnamed protein product</fullName>
    </submittedName>
</protein>